<dbReference type="Pfam" id="PF05296">
    <property type="entry name" value="TAS2R"/>
    <property type="match status" value="1"/>
</dbReference>
<protein>
    <recommendedName>
        <fullName evidence="12">Taste receptor type 2</fullName>
    </recommendedName>
</protein>
<feature type="transmembrane region" description="Helical" evidence="13">
    <location>
        <begin position="128"/>
        <end position="151"/>
    </location>
</feature>
<evidence type="ECO:0000256" key="3">
    <source>
        <dbReference type="ARBA" id="ARBA00022480"/>
    </source>
</evidence>
<keyword evidence="3 12" id="KW-0919">Taste</keyword>
<evidence type="ECO:0000256" key="13">
    <source>
        <dbReference type="SAM" id="Phobius"/>
    </source>
</evidence>
<keyword evidence="10 12" id="KW-0807">Transducer</keyword>
<dbReference type="PANTHER" id="PTHR11394:SF47">
    <property type="entry name" value="TASTE RECEPTOR TYPE 2 MEMBER 40"/>
    <property type="match status" value="1"/>
</dbReference>
<feature type="transmembrane region" description="Helical" evidence="13">
    <location>
        <begin position="171"/>
        <end position="202"/>
    </location>
</feature>
<feature type="transmembrane region" description="Helical" evidence="13">
    <location>
        <begin position="6"/>
        <end position="31"/>
    </location>
</feature>
<evidence type="ECO:0000256" key="7">
    <source>
        <dbReference type="ARBA" id="ARBA00023040"/>
    </source>
</evidence>
<comment type="caution">
    <text evidence="14">The sequence shown here is derived from an EMBL/GenBank/DDBJ whole genome shotgun (WGS) entry which is preliminary data.</text>
</comment>
<evidence type="ECO:0000256" key="6">
    <source>
        <dbReference type="ARBA" id="ARBA00022989"/>
    </source>
</evidence>
<keyword evidence="5 12" id="KW-0812">Transmembrane</keyword>
<accession>A0AAV2ZXC9</accession>
<dbReference type="SUPFAM" id="SSF81321">
    <property type="entry name" value="Family A G protein-coupled receptor-like"/>
    <property type="match status" value="1"/>
</dbReference>
<gene>
    <name evidence="14" type="ORF">GDO54_014806</name>
</gene>
<evidence type="ECO:0000313" key="14">
    <source>
        <dbReference type="EMBL" id="DBA18913.1"/>
    </source>
</evidence>
<evidence type="ECO:0000256" key="12">
    <source>
        <dbReference type="RuleBase" id="RU004424"/>
    </source>
</evidence>
<dbReference type="GO" id="GO:0016020">
    <property type="term" value="C:membrane"/>
    <property type="evidence" value="ECO:0007669"/>
    <property type="project" value="UniProtKB-SubCell"/>
</dbReference>
<name>A0AAV2ZXC9_PYXAD</name>
<dbReference type="GO" id="GO:0004930">
    <property type="term" value="F:G protein-coupled receptor activity"/>
    <property type="evidence" value="ECO:0007669"/>
    <property type="project" value="UniProtKB-KW"/>
</dbReference>
<keyword evidence="9 12" id="KW-0675">Receptor</keyword>
<dbReference type="EMBL" id="DYDO01000008">
    <property type="protein sequence ID" value="DBA18913.1"/>
    <property type="molecule type" value="Genomic_DNA"/>
</dbReference>
<keyword evidence="15" id="KW-1185">Reference proteome</keyword>
<feature type="transmembrane region" description="Helical" evidence="13">
    <location>
        <begin position="223"/>
        <end position="243"/>
    </location>
</feature>
<comment type="subcellular location">
    <subcellularLocation>
        <location evidence="1 12">Membrane</location>
        <topology evidence="1 12">Multi-pass membrane protein</topology>
    </subcellularLocation>
</comment>
<evidence type="ECO:0000256" key="9">
    <source>
        <dbReference type="ARBA" id="ARBA00023170"/>
    </source>
</evidence>
<evidence type="ECO:0000256" key="11">
    <source>
        <dbReference type="RuleBase" id="RU004423"/>
    </source>
</evidence>
<comment type="similarity">
    <text evidence="2 11">Belongs to the G-protein coupled receptor T2R family.</text>
</comment>
<feature type="transmembrane region" description="Helical" evidence="13">
    <location>
        <begin position="84"/>
        <end position="107"/>
    </location>
</feature>
<dbReference type="GO" id="GO:0033038">
    <property type="term" value="F:bitter taste receptor activity"/>
    <property type="evidence" value="ECO:0007669"/>
    <property type="project" value="InterPro"/>
</dbReference>
<keyword evidence="6 13" id="KW-1133">Transmembrane helix</keyword>
<feature type="transmembrane region" description="Helical" evidence="13">
    <location>
        <begin position="52"/>
        <end position="78"/>
    </location>
</feature>
<evidence type="ECO:0000256" key="4">
    <source>
        <dbReference type="ARBA" id="ARBA00022606"/>
    </source>
</evidence>
<evidence type="ECO:0000256" key="8">
    <source>
        <dbReference type="ARBA" id="ARBA00023136"/>
    </source>
</evidence>
<dbReference type="AlphaFoldDB" id="A0AAV2ZXC9"/>
<dbReference type="InterPro" id="IPR007960">
    <property type="entry name" value="TAS2R"/>
</dbReference>
<evidence type="ECO:0000256" key="5">
    <source>
        <dbReference type="ARBA" id="ARBA00022692"/>
    </source>
</evidence>
<keyword evidence="8 12" id="KW-0472">Membrane</keyword>
<evidence type="ECO:0000313" key="15">
    <source>
        <dbReference type="Proteomes" id="UP001181693"/>
    </source>
</evidence>
<evidence type="ECO:0000256" key="2">
    <source>
        <dbReference type="ARBA" id="ARBA00007376"/>
    </source>
</evidence>
<dbReference type="PANTHER" id="PTHR11394">
    <property type="entry name" value="TASTE RECEPTOR TYPE 2"/>
    <property type="match status" value="1"/>
</dbReference>
<keyword evidence="4 12" id="KW-0716">Sensory transduction</keyword>
<evidence type="ECO:0000256" key="1">
    <source>
        <dbReference type="ARBA" id="ARBA00004141"/>
    </source>
</evidence>
<evidence type="ECO:0000256" key="10">
    <source>
        <dbReference type="ARBA" id="ARBA00023224"/>
    </source>
</evidence>
<proteinExistence type="inferred from homology"/>
<sequence>MTPHSVYYLFFGVLGLVLAIPPNTCIVIVNLESIRKKEKLSPSDVIFLAKAIVNILHQCLLTVQGILFGFVPLVFYRGELNPCLNVATCFLVYFSFWLTFWISAHYCTSITNLRNGLFIWVKGVVSNFLSQILFLTVLGVFPVSVLTKWALNIDPQNTTAGASIGHVYYQVILFSILPAHILGCILPFFLTLPCLLLTFSFLVRHVWRVKNNDSGSTRPNLRAHVTALRTIFLLLLMFTFFFMSQVVIFSQKITMFTDPMSKISWTLRSLSPWAEAAVIFQASNKLKSLIGRRFWTRDRRNTDT</sequence>
<organism evidence="14 15">
    <name type="scientific">Pyxicephalus adspersus</name>
    <name type="common">African bullfrog</name>
    <dbReference type="NCBI Taxonomy" id="30357"/>
    <lineage>
        <taxon>Eukaryota</taxon>
        <taxon>Metazoa</taxon>
        <taxon>Chordata</taxon>
        <taxon>Craniata</taxon>
        <taxon>Vertebrata</taxon>
        <taxon>Euteleostomi</taxon>
        <taxon>Amphibia</taxon>
        <taxon>Batrachia</taxon>
        <taxon>Anura</taxon>
        <taxon>Neobatrachia</taxon>
        <taxon>Ranoidea</taxon>
        <taxon>Pyxicephalidae</taxon>
        <taxon>Pyxicephalinae</taxon>
        <taxon>Pyxicephalus</taxon>
    </lineage>
</organism>
<reference evidence="14" key="1">
    <citation type="thesis" date="2020" institute="ProQuest LLC" country="789 East Eisenhower Parkway, Ann Arbor, MI, USA">
        <title>Comparative Genomics and Chromosome Evolution.</title>
        <authorList>
            <person name="Mudd A.B."/>
        </authorList>
    </citation>
    <scope>NUCLEOTIDE SEQUENCE</scope>
    <source>
        <strain evidence="14">1538</strain>
        <tissue evidence="14">Blood</tissue>
    </source>
</reference>
<keyword evidence="7 12" id="KW-0297">G-protein coupled receptor</keyword>
<dbReference type="Proteomes" id="UP001181693">
    <property type="component" value="Unassembled WGS sequence"/>
</dbReference>